<sequence length="179" mass="21274">MVAACLRKESQAFTDFIQRFHDDVFRLCFRMLGNRSDAEDIYQESFLRIFRYLHRWDSSRPLKPWILQVTANRCRTWLSSRRKSTVQLESDSELADRKTGEESNEMAREISRAVKLLREDYRQVFILYHEEALDYLSISEAIGKPVGTIKTWLHRARLEVLETLRSRGMLEISQNDVRI</sequence>
<evidence type="ECO:0000256" key="3">
    <source>
        <dbReference type="ARBA" id="ARBA00023082"/>
    </source>
</evidence>
<dbReference type="GO" id="GO:0016987">
    <property type="term" value="F:sigma factor activity"/>
    <property type="evidence" value="ECO:0007669"/>
    <property type="project" value="UniProtKB-KW"/>
</dbReference>
<dbReference type="InterPro" id="IPR039425">
    <property type="entry name" value="RNA_pol_sigma-70-like"/>
</dbReference>
<dbReference type="EMBL" id="CP074694">
    <property type="protein sequence ID" value="QVL34837.1"/>
    <property type="molecule type" value="Genomic_DNA"/>
</dbReference>
<evidence type="ECO:0000313" key="9">
    <source>
        <dbReference type="Proteomes" id="UP000676194"/>
    </source>
</evidence>
<dbReference type="InterPro" id="IPR013325">
    <property type="entry name" value="RNA_pol_sigma_r2"/>
</dbReference>
<reference evidence="8" key="1">
    <citation type="submission" date="2021-05" db="EMBL/GenBank/DDBJ databases">
        <title>Complete genome sequence of the cellulolytic planctomycete Telmatocola sphagniphila SP2T and characterization of the first cellulase from planctomycetes.</title>
        <authorList>
            <person name="Rakitin A.L."/>
            <person name="Beletsky A.V."/>
            <person name="Naumoff D.G."/>
            <person name="Kulichevskaya I.S."/>
            <person name="Mardanov A.V."/>
            <person name="Ravin N.V."/>
            <person name="Dedysh S.N."/>
        </authorList>
    </citation>
    <scope>NUCLEOTIDE SEQUENCE</scope>
    <source>
        <strain evidence="8">SP2T</strain>
    </source>
</reference>
<dbReference type="NCBIfam" id="TIGR02937">
    <property type="entry name" value="sigma70-ECF"/>
    <property type="match status" value="1"/>
</dbReference>
<keyword evidence="5" id="KW-0804">Transcription</keyword>
<dbReference type="AlphaFoldDB" id="A0A8E6EXF1"/>
<keyword evidence="9" id="KW-1185">Reference proteome</keyword>
<accession>A0A8E6EXF1</accession>
<dbReference type="Pfam" id="PF04542">
    <property type="entry name" value="Sigma70_r2"/>
    <property type="match status" value="1"/>
</dbReference>
<protein>
    <submittedName>
        <fullName evidence="8">RNA polymerase sigma factor</fullName>
    </submittedName>
</protein>
<dbReference type="KEGG" id="tsph:KIH39_03830"/>
<dbReference type="InterPro" id="IPR007627">
    <property type="entry name" value="RNA_pol_sigma70_r2"/>
</dbReference>
<dbReference type="SUPFAM" id="SSF88659">
    <property type="entry name" value="Sigma3 and sigma4 domains of RNA polymerase sigma factors"/>
    <property type="match status" value="1"/>
</dbReference>
<evidence type="ECO:0000313" key="8">
    <source>
        <dbReference type="EMBL" id="QVL34837.1"/>
    </source>
</evidence>
<evidence type="ECO:0000256" key="2">
    <source>
        <dbReference type="ARBA" id="ARBA00023015"/>
    </source>
</evidence>
<keyword evidence="3" id="KW-0731">Sigma factor</keyword>
<name>A0A8E6EXF1_9BACT</name>
<dbReference type="Gene3D" id="1.10.10.10">
    <property type="entry name" value="Winged helix-like DNA-binding domain superfamily/Winged helix DNA-binding domain"/>
    <property type="match status" value="1"/>
</dbReference>
<keyword evidence="2" id="KW-0805">Transcription regulation</keyword>
<dbReference type="GO" id="GO:0006352">
    <property type="term" value="P:DNA-templated transcription initiation"/>
    <property type="evidence" value="ECO:0007669"/>
    <property type="project" value="InterPro"/>
</dbReference>
<dbReference type="Gene3D" id="1.10.1740.10">
    <property type="match status" value="1"/>
</dbReference>
<keyword evidence="4" id="KW-0238">DNA-binding</keyword>
<dbReference type="InterPro" id="IPR036388">
    <property type="entry name" value="WH-like_DNA-bd_sf"/>
</dbReference>
<evidence type="ECO:0000256" key="5">
    <source>
        <dbReference type="ARBA" id="ARBA00023163"/>
    </source>
</evidence>
<evidence type="ECO:0000259" key="6">
    <source>
        <dbReference type="Pfam" id="PF04542"/>
    </source>
</evidence>
<dbReference type="InterPro" id="IPR014284">
    <property type="entry name" value="RNA_pol_sigma-70_dom"/>
</dbReference>
<feature type="domain" description="RNA polymerase sigma-70 region 2" evidence="6">
    <location>
        <begin position="17"/>
        <end position="83"/>
    </location>
</feature>
<evidence type="ECO:0000256" key="4">
    <source>
        <dbReference type="ARBA" id="ARBA00023125"/>
    </source>
</evidence>
<organism evidence="8 9">
    <name type="scientific">Telmatocola sphagniphila</name>
    <dbReference type="NCBI Taxonomy" id="1123043"/>
    <lineage>
        <taxon>Bacteria</taxon>
        <taxon>Pseudomonadati</taxon>
        <taxon>Planctomycetota</taxon>
        <taxon>Planctomycetia</taxon>
        <taxon>Gemmatales</taxon>
        <taxon>Gemmataceae</taxon>
    </lineage>
</organism>
<feature type="domain" description="RNA polymerase sigma factor 70 region 4 type 2" evidence="7">
    <location>
        <begin position="108"/>
        <end position="158"/>
    </location>
</feature>
<evidence type="ECO:0000259" key="7">
    <source>
        <dbReference type="Pfam" id="PF08281"/>
    </source>
</evidence>
<dbReference type="PANTHER" id="PTHR43133">
    <property type="entry name" value="RNA POLYMERASE ECF-TYPE SIGMA FACTO"/>
    <property type="match status" value="1"/>
</dbReference>
<dbReference type="Pfam" id="PF08281">
    <property type="entry name" value="Sigma70_r4_2"/>
    <property type="match status" value="1"/>
</dbReference>
<comment type="similarity">
    <text evidence="1">Belongs to the sigma-70 factor family. ECF subfamily.</text>
</comment>
<dbReference type="GO" id="GO:0003677">
    <property type="term" value="F:DNA binding"/>
    <property type="evidence" value="ECO:0007669"/>
    <property type="project" value="UniProtKB-KW"/>
</dbReference>
<dbReference type="InterPro" id="IPR013249">
    <property type="entry name" value="RNA_pol_sigma70_r4_t2"/>
</dbReference>
<gene>
    <name evidence="8" type="ORF">KIH39_03830</name>
</gene>
<dbReference type="InterPro" id="IPR013324">
    <property type="entry name" value="RNA_pol_sigma_r3/r4-like"/>
</dbReference>
<dbReference type="Proteomes" id="UP000676194">
    <property type="component" value="Chromosome"/>
</dbReference>
<evidence type="ECO:0000256" key="1">
    <source>
        <dbReference type="ARBA" id="ARBA00010641"/>
    </source>
</evidence>
<proteinExistence type="inferred from homology"/>
<dbReference type="SUPFAM" id="SSF88946">
    <property type="entry name" value="Sigma2 domain of RNA polymerase sigma factors"/>
    <property type="match status" value="1"/>
</dbReference>
<dbReference type="PANTHER" id="PTHR43133:SF8">
    <property type="entry name" value="RNA POLYMERASE SIGMA FACTOR HI_1459-RELATED"/>
    <property type="match status" value="1"/>
</dbReference>